<dbReference type="GO" id="GO:0005886">
    <property type="term" value="C:plasma membrane"/>
    <property type="evidence" value="ECO:0007669"/>
    <property type="project" value="TreeGrafter"/>
</dbReference>
<feature type="transmembrane region" description="Helical" evidence="1">
    <location>
        <begin position="274"/>
        <end position="295"/>
    </location>
</feature>
<evidence type="ECO:0000313" key="3">
    <source>
        <dbReference type="Proteomes" id="UP000461880"/>
    </source>
</evidence>
<name>A0A7X2NR49_9FIRM</name>
<feature type="transmembrane region" description="Helical" evidence="1">
    <location>
        <begin position="95"/>
        <end position="117"/>
    </location>
</feature>
<feature type="transmembrane region" description="Helical" evidence="1">
    <location>
        <begin position="64"/>
        <end position="83"/>
    </location>
</feature>
<sequence length="328" mass="35151">MPGVYEKNRSSSRLRFFFFSDCAYIMLEQVGGKAHMYLLYAFGIGALVAFQVLFNGSLGNAIGVYNEAMIVHAVGVFFAWLFLKASHKKLVLDRSLPFWAYLGGCIGVLTVIFQALAFGRISMISISSLTLLGGTLASLFLDSFGLMGMEKRPFNRSTLIGFAFSIAGILVMMDFNEKSSVIPVILSLTAGVVIVVSRTINAVLSNSIGALQGSFINHLAGLPITIVLAFLLDGLNLQQASLLFSAPVWTYFGGAIGVVAIACNNVVVPKISAFHFTLLSFLGQMATSILIDLAFGTAANIRSVYGGLLIAAGMILNMLLSRKKEAQA</sequence>
<comment type="caution">
    <text evidence="2">The sequence shown here is derived from an EMBL/GenBank/DDBJ whole genome shotgun (WGS) entry which is preliminary data.</text>
</comment>
<gene>
    <name evidence="2" type="ORF">FYJ51_03085</name>
</gene>
<dbReference type="InterPro" id="IPR006750">
    <property type="entry name" value="YdcZ"/>
</dbReference>
<feature type="transmembrane region" description="Helical" evidence="1">
    <location>
        <begin position="158"/>
        <end position="175"/>
    </location>
</feature>
<feature type="transmembrane region" description="Helical" evidence="1">
    <location>
        <begin position="301"/>
        <end position="320"/>
    </location>
</feature>
<accession>A0A7X2NR49</accession>
<feature type="transmembrane region" description="Helical" evidence="1">
    <location>
        <begin position="181"/>
        <end position="204"/>
    </location>
</feature>
<protein>
    <submittedName>
        <fullName evidence="2">DMT family transporter</fullName>
    </submittedName>
</protein>
<keyword evidence="1" id="KW-1133">Transmembrane helix</keyword>
<proteinExistence type="predicted"/>
<keyword evidence="1" id="KW-0472">Membrane</keyword>
<evidence type="ECO:0000256" key="1">
    <source>
        <dbReference type="SAM" id="Phobius"/>
    </source>
</evidence>
<reference evidence="2 3" key="1">
    <citation type="submission" date="2019-08" db="EMBL/GenBank/DDBJ databases">
        <title>In-depth cultivation of the pig gut microbiome towards novel bacterial diversity and tailored functional studies.</title>
        <authorList>
            <person name="Wylensek D."/>
            <person name="Hitch T.C.A."/>
            <person name="Clavel T."/>
        </authorList>
    </citation>
    <scope>NUCLEOTIDE SEQUENCE [LARGE SCALE GENOMIC DNA]</scope>
    <source>
        <strain evidence="2 3">Oil+RF-744-GAM-WT-6</strain>
    </source>
</reference>
<dbReference type="EMBL" id="VUMN01000004">
    <property type="protein sequence ID" value="MSS57885.1"/>
    <property type="molecule type" value="Genomic_DNA"/>
</dbReference>
<organism evidence="2 3">
    <name type="scientific">Stecheria intestinalis</name>
    <dbReference type="NCBI Taxonomy" id="2606630"/>
    <lineage>
        <taxon>Bacteria</taxon>
        <taxon>Bacillati</taxon>
        <taxon>Bacillota</taxon>
        <taxon>Erysipelotrichia</taxon>
        <taxon>Erysipelotrichales</taxon>
        <taxon>Erysipelotrichaceae</taxon>
        <taxon>Stecheria</taxon>
    </lineage>
</organism>
<dbReference type="AlphaFoldDB" id="A0A7X2NR49"/>
<dbReference type="PANTHER" id="PTHR34821">
    <property type="entry name" value="INNER MEMBRANE PROTEIN YDCZ"/>
    <property type="match status" value="1"/>
</dbReference>
<feature type="transmembrane region" description="Helical" evidence="1">
    <location>
        <begin position="123"/>
        <end position="146"/>
    </location>
</feature>
<feature type="transmembrane region" description="Helical" evidence="1">
    <location>
        <begin position="248"/>
        <end position="267"/>
    </location>
</feature>
<dbReference type="Pfam" id="PF04657">
    <property type="entry name" value="DMT_YdcZ"/>
    <property type="match status" value="2"/>
</dbReference>
<feature type="transmembrane region" description="Helical" evidence="1">
    <location>
        <begin position="37"/>
        <end position="58"/>
    </location>
</feature>
<feature type="transmembrane region" description="Helical" evidence="1">
    <location>
        <begin position="216"/>
        <end position="236"/>
    </location>
</feature>
<keyword evidence="3" id="KW-1185">Reference proteome</keyword>
<dbReference type="Proteomes" id="UP000461880">
    <property type="component" value="Unassembled WGS sequence"/>
</dbReference>
<dbReference type="PANTHER" id="PTHR34821:SF2">
    <property type="entry name" value="INNER MEMBRANE PROTEIN YDCZ"/>
    <property type="match status" value="1"/>
</dbReference>
<evidence type="ECO:0000313" key="2">
    <source>
        <dbReference type="EMBL" id="MSS57885.1"/>
    </source>
</evidence>
<keyword evidence="1" id="KW-0812">Transmembrane</keyword>